<reference evidence="1 2" key="1">
    <citation type="submission" date="2024-03" db="EMBL/GenBank/DDBJ databases">
        <title>Adaptation during the transition from Ophiocordyceps entomopathogen to insect associate is accompanied by gene loss and intensified selection.</title>
        <authorList>
            <person name="Ward C.M."/>
            <person name="Onetto C.A."/>
            <person name="Borneman A.R."/>
        </authorList>
    </citation>
    <scope>NUCLEOTIDE SEQUENCE [LARGE SCALE GENOMIC DNA]</scope>
    <source>
        <strain evidence="1">AWRI1</strain>
        <tissue evidence="1">Single Adult Female</tissue>
    </source>
</reference>
<name>A0AAN9TM96_9HEMI</name>
<proteinExistence type="predicted"/>
<dbReference type="Proteomes" id="UP001367676">
    <property type="component" value="Unassembled WGS sequence"/>
</dbReference>
<evidence type="ECO:0000313" key="1">
    <source>
        <dbReference type="EMBL" id="KAK7598212.1"/>
    </source>
</evidence>
<evidence type="ECO:0000313" key="2">
    <source>
        <dbReference type="Proteomes" id="UP001367676"/>
    </source>
</evidence>
<protein>
    <submittedName>
        <fullName evidence="1">Uncharacterized protein</fullName>
    </submittedName>
</protein>
<gene>
    <name evidence="1" type="ORF">V9T40_006447</name>
</gene>
<keyword evidence="2" id="KW-1185">Reference proteome</keyword>
<comment type="caution">
    <text evidence="1">The sequence shown here is derived from an EMBL/GenBank/DDBJ whole genome shotgun (WGS) entry which is preliminary data.</text>
</comment>
<dbReference type="EMBL" id="JBBCAQ010000014">
    <property type="protein sequence ID" value="KAK7598212.1"/>
    <property type="molecule type" value="Genomic_DNA"/>
</dbReference>
<sequence>MKDEDRRDEKGERKTGEKITTTITLDKHVLSDVYHTIKHPYVWTASGCNGSKVNGTRYNKAGCAALNTSDDTVAVNSPKKYPISEQ</sequence>
<dbReference type="AlphaFoldDB" id="A0AAN9TM96"/>
<accession>A0AAN9TM96</accession>
<organism evidence="1 2">
    <name type="scientific">Parthenolecanium corni</name>
    <dbReference type="NCBI Taxonomy" id="536013"/>
    <lineage>
        <taxon>Eukaryota</taxon>
        <taxon>Metazoa</taxon>
        <taxon>Ecdysozoa</taxon>
        <taxon>Arthropoda</taxon>
        <taxon>Hexapoda</taxon>
        <taxon>Insecta</taxon>
        <taxon>Pterygota</taxon>
        <taxon>Neoptera</taxon>
        <taxon>Paraneoptera</taxon>
        <taxon>Hemiptera</taxon>
        <taxon>Sternorrhyncha</taxon>
        <taxon>Coccoidea</taxon>
        <taxon>Coccidae</taxon>
        <taxon>Parthenolecanium</taxon>
    </lineage>
</organism>